<keyword evidence="1" id="KW-1133">Transmembrane helix</keyword>
<evidence type="ECO:0000313" key="2">
    <source>
        <dbReference type="EMBL" id="PON39047.1"/>
    </source>
</evidence>
<dbReference type="PANTHER" id="PTHR46368:SF5">
    <property type="entry name" value="NAD(P)-BINDING ROSSMANN-FOLD SUPERFAMILY PROTEIN"/>
    <property type="match status" value="1"/>
</dbReference>
<dbReference type="EMBL" id="JXTB01000477">
    <property type="protein sequence ID" value="PON39047.1"/>
    <property type="molecule type" value="Genomic_DNA"/>
</dbReference>
<keyword evidence="3" id="KW-1185">Reference proteome</keyword>
<keyword evidence="1" id="KW-0812">Transmembrane</keyword>
<reference evidence="3" key="1">
    <citation type="submission" date="2016-06" db="EMBL/GenBank/DDBJ databases">
        <title>Parallel loss of symbiosis genes in relatives of nitrogen-fixing non-legume Parasponia.</title>
        <authorList>
            <person name="Van Velzen R."/>
            <person name="Holmer R."/>
            <person name="Bu F."/>
            <person name="Rutten L."/>
            <person name="Van Zeijl A."/>
            <person name="Liu W."/>
            <person name="Santuari L."/>
            <person name="Cao Q."/>
            <person name="Sharma T."/>
            <person name="Shen D."/>
            <person name="Roswanjaya Y."/>
            <person name="Wardhani T."/>
            <person name="Kalhor M.S."/>
            <person name="Jansen J."/>
            <person name="Van den Hoogen J."/>
            <person name="Gungor B."/>
            <person name="Hartog M."/>
            <person name="Hontelez J."/>
            <person name="Verver J."/>
            <person name="Yang W.-C."/>
            <person name="Schijlen E."/>
            <person name="Repin R."/>
            <person name="Schilthuizen M."/>
            <person name="Schranz E."/>
            <person name="Heidstra R."/>
            <person name="Miyata K."/>
            <person name="Fedorova E."/>
            <person name="Kohlen W."/>
            <person name="Bisseling T."/>
            <person name="Smit S."/>
            <person name="Geurts R."/>
        </authorList>
    </citation>
    <scope>NUCLEOTIDE SEQUENCE [LARGE SCALE GENOMIC DNA]</scope>
    <source>
        <strain evidence="3">cv. WU1-14</strain>
    </source>
</reference>
<comment type="caution">
    <text evidence="2">The sequence shown here is derived from an EMBL/GenBank/DDBJ whole genome shotgun (WGS) entry which is preliminary data.</text>
</comment>
<dbReference type="AlphaFoldDB" id="A0A2P5AR96"/>
<dbReference type="Gene3D" id="3.30.360.10">
    <property type="entry name" value="Dihydrodipicolinate Reductase, domain 2"/>
    <property type="match status" value="1"/>
</dbReference>
<protein>
    <submittedName>
        <fullName evidence="2">Uncharacterized protein</fullName>
    </submittedName>
</protein>
<dbReference type="Proteomes" id="UP000237105">
    <property type="component" value="Unassembled WGS sequence"/>
</dbReference>
<dbReference type="STRING" id="3476.A0A2P5AR96"/>
<gene>
    <name evidence="2" type="ORF">PanWU01x14_307970</name>
</gene>
<evidence type="ECO:0000256" key="1">
    <source>
        <dbReference type="SAM" id="Phobius"/>
    </source>
</evidence>
<keyword evidence="1" id="KW-0472">Membrane</keyword>
<dbReference type="SUPFAM" id="SSF55347">
    <property type="entry name" value="Glyceraldehyde-3-phosphate dehydrogenase-like, C-terminal domain"/>
    <property type="match status" value="1"/>
</dbReference>
<proteinExistence type="predicted"/>
<sequence>MSVSLEFLESNIRVRPDLDVLGALRDLGWYCIGAILWAFDYPITIYSSSSARRYKKLHRCNMSLTASFHWDISSTNSSASIHYSFLPHTSMDFAVSGSNASIHAKDFIIPYQETWALLCSLKSYVKSHE</sequence>
<organism evidence="2 3">
    <name type="scientific">Parasponia andersonii</name>
    <name type="common">Sponia andersonii</name>
    <dbReference type="NCBI Taxonomy" id="3476"/>
    <lineage>
        <taxon>Eukaryota</taxon>
        <taxon>Viridiplantae</taxon>
        <taxon>Streptophyta</taxon>
        <taxon>Embryophyta</taxon>
        <taxon>Tracheophyta</taxon>
        <taxon>Spermatophyta</taxon>
        <taxon>Magnoliopsida</taxon>
        <taxon>eudicotyledons</taxon>
        <taxon>Gunneridae</taxon>
        <taxon>Pentapetalae</taxon>
        <taxon>rosids</taxon>
        <taxon>fabids</taxon>
        <taxon>Rosales</taxon>
        <taxon>Cannabaceae</taxon>
        <taxon>Parasponia</taxon>
    </lineage>
</organism>
<evidence type="ECO:0000313" key="3">
    <source>
        <dbReference type="Proteomes" id="UP000237105"/>
    </source>
</evidence>
<accession>A0A2P5AR96</accession>
<name>A0A2P5AR96_PARAD</name>
<dbReference type="PANTHER" id="PTHR46368">
    <property type="match status" value="1"/>
</dbReference>
<feature type="transmembrane region" description="Helical" evidence="1">
    <location>
        <begin position="27"/>
        <end position="46"/>
    </location>
</feature>
<dbReference type="OrthoDB" id="2129491at2759"/>